<dbReference type="EMBL" id="DAAJFY010000017">
    <property type="protein sequence ID" value="HAC0276677.1"/>
    <property type="molecule type" value="Genomic_DNA"/>
</dbReference>
<evidence type="ECO:0000256" key="2">
    <source>
        <dbReference type="ARBA" id="ARBA00011901"/>
    </source>
</evidence>
<reference evidence="10 11" key="1">
    <citation type="journal article" date="2018" name="Genome Biol.">
        <title>SKESA: strategic k-mer extension for scrupulous assemblies.</title>
        <authorList>
            <person name="Souvorov A."/>
            <person name="Agarwala R."/>
            <person name="Lipman D.J."/>
        </authorList>
    </citation>
    <scope>NUCLEOTIDE SEQUENCE [LARGE SCALE GENOMIC DNA]</scope>
    <source>
        <strain evidence="7 11">CFIAFB20100120</strain>
        <strain evidence="9">CFIAFB20170037</strain>
        <strain evidence="8 10">CFIAFB20170045</strain>
    </source>
</reference>
<dbReference type="EMBL" id="DAAIJL010000021">
    <property type="protein sequence ID" value="HAB8558615.1"/>
    <property type="molecule type" value="Genomic_DNA"/>
</dbReference>
<dbReference type="Proteomes" id="UP000842809">
    <property type="component" value="Unassembled WGS sequence"/>
</dbReference>
<dbReference type="SMART" id="SM00644">
    <property type="entry name" value="Ami_2"/>
    <property type="match status" value="1"/>
</dbReference>
<dbReference type="GO" id="GO:0071555">
    <property type="term" value="P:cell wall organization"/>
    <property type="evidence" value="ECO:0007669"/>
    <property type="project" value="UniProtKB-KW"/>
</dbReference>
<evidence type="ECO:0000313" key="9">
    <source>
        <dbReference type="EMBL" id="HAC0276677.1"/>
    </source>
</evidence>
<accession>A0A6Y9DN60</accession>
<organism evidence="9">
    <name type="scientific">Listeria monocytogenes</name>
    <dbReference type="NCBI Taxonomy" id="1639"/>
    <lineage>
        <taxon>Bacteria</taxon>
        <taxon>Bacillati</taxon>
        <taxon>Bacillota</taxon>
        <taxon>Bacilli</taxon>
        <taxon>Bacillales</taxon>
        <taxon>Listeriaceae</taxon>
        <taxon>Listeria</taxon>
    </lineage>
</organism>
<comment type="catalytic activity">
    <reaction evidence="1">
        <text>Hydrolyzes the link between N-acetylmuramoyl residues and L-amino acid residues in certain cell-wall glycopeptides.</text>
        <dbReference type="EC" id="3.5.1.28"/>
    </reaction>
</comment>
<dbReference type="Gene3D" id="3.40.80.10">
    <property type="entry name" value="Peptidoglycan recognition protein-like"/>
    <property type="match status" value="1"/>
</dbReference>
<proteinExistence type="predicted"/>
<dbReference type="GO" id="GO:0008745">
    <property type="term" value="F:N-acetylmuramoyl-L-alanine amidase activity"/>
    <property type="evidence" value="ECO:0007669"/>
    <property type="project" value="UniProtKB-EC"/>
</dbReference>
<dbReference type="RefSeq" id="WP_031643781.1">
    <property type="nucleotide sequence ID" value="NZ_JOWY01000010.1"/>
</dbReference>
<evidence type="ECO:0000313" key="10">
    <source>
        <dbReference type="Proteomes" id="UP000841146"/>
    </source>
</evidence>
<dbReference type="InterPro" id="IPR051206">
    <property type="entry name" value="NAMLAA_amidase_2"/>
</dbReference>
<sequence>MTTLKYNYINKNKFSRPGFKLLRVSKIVMHYTANPGAGADNHRRYFRDLKERYASAHVFIDDKEAICIIPLNEVAYHANEKACRVQALKATTSYYAGGNANLTSIGIEMCLDKNGNITSATFNRSVDVVAELCKTYNLTASDIIRHYDVTGKNCPAPWVAKPSELTRFRNAVNAKLKGSATTSKPKPSASSSKNTYYTENPKKIKTLVQCDLYNSVDFTEKHKIGGTYPAGTVFTITGMAKTKGGTPRLKTKSGYYLTANTKFVKKI</sequence>
<dbReference type="Proteomes" id="UP000841146">
    <property type="component" value="Unassembled WGS sequence"/>
</dbReference>
<dbReference type="PANTHER" id="PTHR30417">
    <property type="entry name" value="N-ACETYLMURAMOYL-L-ALANINE AMIDASE AMID"/>
    <property type="match status" value="1"/>
</dbReference>
<gene>
    <name evidence="7" type="ORF">GYS09_15130</name>
    <name evidence="8" type="ORF">GYX23_09735</name>
    <name evidence="9" type="ORF">GYY14_15025</name>
</gene>
<evidence type="ECO:0000256" key="1">
    <source>
        <dbReference type="ARBA" id="ARBA00001561"/>
    </source>
</evidence>
<evidence type="ECO:0000256" key="3">
    <source>
        <dbReference type="ARBA" id="ARBA00022801"/>
    </source>
</evidence>
<feature type="region of interest" description="Disordered" evidence="5">
    <location>
        <begin position="176"/>
        <end position="196"/>
    </location>
</feature>
<evidence type="ECO:0000313" key="7">
    <source>
        <dbReference type="EMBL" id="HAB8558615.1"/>
    </source>
</evidence>
<dbReference type="PANTHER" id="PTHR30417:SF1">
    <property type="entry name" value="N-ACETYLMURAMOYL-L-ALANINE AMIDASE AMID"/>
    <property type="match status" value="1"/>
</dbReference>
<name>A0A6Y9DN60_LISMN</name>
<dbReference type="Pfam" id="PF01510">
    <property type="entry name" value="Amidase_2"/>
    <property type="match status" value="1"/>
</dbReference>
<dbReference type="InterPro" id="IPR002502">
    <property type="entry name" value="Amidase_domain"/>
</dbReference>
<dbReference type="EMBL" id="DAAJCS010000006">
    <property type="protein sequence ID" value="HAC0013279.1"/>
    <property type="molecule type" value="Genomic_DNA"/>
</dbReference>
<dbReference type="InterPro" id="IPR036505">
    <property type="entry name" value="Amidase/PGRP_sf"/>
</dbReference>
<dbReference type="GO" id="GO:0009254">
    <property type="term" value="P:peptidoglycan turnover"/>
    <property type="evidence" value="ECO:0007669"/>
    <property type="project" value="TreeGrafter"/>
</dbReference>
<reference evidence="9" key="2">
    <citation type="submission" date="2020-01" db="EMBL/GenBank/DDBJ databases">
        <authorList>
            <consortium name="NCBI Pathogen Detection Project"/>
        </authorList>
    </citation>
    <scope>NUCLEOTIDE SEQUENCE</scope>
    <source>
        <strain evidence="7">CFIAFB20100120</strain>
        <strain evidence="9">CFIAFB20170037</strain>
        <strain evidence="8">CFIAFB20170045</strain>
    </source>
</reference>
<dbReference type="CDD" id="cd06583">
    <property type="entry name" value="PGRP"/>
    <property type="match status" value="1"/>
</dbReference>
<evidence type="ECO:0000256" key="4">
    <source>
        <dbReference type="ARBA" id="ARBA00023316"/>
    </source>
</evidence>
<evidence type="ECO:0000313" key="11">
    <source>
        <dbReference type="Proteomes" id="UP000844415"/>
    </source>
</evidence>
<feature type="compositionally biased region" description="Low complexity" evidence="5">
    <location>
        <begin position="179"/>
        <end position="192"/>
    </location>
</feature>
<dbReference type="InterPro" id="IPR044081">
    <property type="entry name" value="DUF5776"/>
</dbReference>
<evidence type="ECO:0000256" key="5">
    <source>
        <dbReference type="SAM" id="MobiDB-lite"/>
    </source>
</evidence>
<comment type="caution">
    <text evidence="9">The sequence shown here is derived from an EMBL/GenBank/DDBJ whole genome shotgun (WGS) entry which is preliminary data.</text>
</comment>
<protein>
    <recommendedName>
        <fullName evidence="2">N-acetylmuramoyl-L-alanine amidase</fullName>
        <ecNumber evidence="2">3.5.1.28</ecNumber>
    </recommendedName>
</protein>
<dbReference type="Pfam" id="PF19087">
    <property type="entry name" value="DUF5776"/>
    <property type="match status" value="1"/>
</dbReference>
<evidence type="ECO:0000259" key="6">
    <source>
        <dbReference type="SMART" id="SM00644"/>
    </source>
</evidence>
<dbReference type="EC" id="3.5.1.28" evidence="2"/>
<feature type="domain" description="N-acetylmuramoyl-L-alanine amidase" evidence="6">
    <location>
        <begin position="14"/>
        <end position="163"/>
    </location>
</feature>
<dbReference type="AlphaFoldDB" id="A0A6Y9DN60"/>
<evidence type="ECO:0000313" key="8">
    <source>
        <dbReference type="EMBL" id="HAC0013279.1"/>
    </source>
</evidence>
<keyword evidence="4" id="KW-0961">Cell wall biogenesis/degradation</keyword>
<keyword evidence="3" id="KW-0378">Hydrolase</keyword>
<dbReference type="GO" id="GO:0009253">
    <property type="term" value="P:peptidoglycan catabolic process"/>
    <property type="evidence" value="ECO:0007669"/>
    <property type="project" value="InterPro"/>
</dbReference>
<dbReference type="SUPFAM" id="SSF55846">
    <property type="entry name" value="N-acetylmuramoyl-L-alanine amidase-like"/>
    <property type="match status" value="1"/>
</dbReference>
<dbReference type="Proteomes" id="UP000844415">
    <property type="component" value="Unassembled WGS sequence"/>
</dbReference>